<dbReference type="Proteomes" id="UP000199155">
    <property type="component" value="Unassembled WGS sequence"/>
</dbReference>
<dbReference type="SUPFAM" id="SSF88946">
    <property type="entry name" value="Sigma2 domain of RNA polymerase sigma factors"/>
    <property type="match status" value="1"/>
</dbReference>
<feature type="domain" description="RNA polymerase sigma-70 region 2" evidence="7">
    <location>
        <begin position="103"/>
        <end position="168"/>
    </location>
</feature>
<evidence type="ECO:0000259" key="7">
    <source>
        <dbReference type="Pfam" id="PF04542"/>
    </source>
</evidence>
<dbReference type="CDD" id="cd06171">
    <property type="entry name" value="Sigma70_r4"/>
    <property type="match status" value="1"/>
</dbReference>
<evidence type="ECO:0000256" key="1">
    <source>
        <dbReference type="ARBA" id="ARBA00010641"/>
    </source>
</evidence>
<feature type="region of interest" description="Disordered" evidence="6">
    <location>
        <begin position="1"/>
        <end position="83"/>
    </location>
</feature>
<feature type="compositionally biased region" description="Low complexity" evidence="6">
    <location>
        <begin position="25"/>
        <end position="83"/>
    </location>
</feature>
<dbReference type="STRING" id="417292.SAMN05421806_11233"/>
<dbReference type="AlphaFoldDB" id="A0A1G9ES39"/>
<comment type="similarity">
    <text evidence="1">Belongs to the sigma-70 factor family. ECF subfamily.</text>
</comment>
<dbReference type="InterPro" id="IPR007627">
    <property type="entry name" value="RNA_pol_sigma70_r2"/>
</dbReference>
<dbReference type="Pfam" id="PF08281">
    <property type="entry name" value="Sigma70_r4_2"/>
    <property type="match status" value="1"/>
</dbReference>
<evidence type="ECO:0000313" key="9">
    <source>
        <dbReference type="EMBL" id="SDK79017.1"/>
    </source>
</evidence>
<evidence type="ECO:0000313" key="10">
    <source>
        <dbReference type="Proteomes" id="UP000199155"/>
    </source>
</evidence>
<evidence type="ECO:0000256" key="4">
    <source>
        <dbReference type="ARBA" id="ARBA00023125"/>
    </source>
</evidence>
<dbReference type="Pfam" id="PF04542">
    <property type="entry name" value="Sigma70_r2"/>
    <property type="match status" value="1"/>
</dbReference>
<dbReference type="EMBL" id="FNFF01000012">
    <property type="protein sequence ID" value="SDK79017.1"/>
    <property type="molecule type" value="Genomic_DNA"/>
</dbReference>
<proteinExistence type="inferred from homology"/>
<evidence type="ECO:0000256" key="6">
    <source>
        <dbReference type="SAM" id="MobiDB-lite"/>
    </source>
</evidence>
<dbReference type="InterPro" id="IPR013325">
    <property type="entry name" value="RNA_pol_sigma_r2"/>
</dbReference>
<evidence type="ECO:0000256" key="5">
    <source>
        <dbReference type="ARBA" id="ARBA00023163"/>
    </source>
</evidence>
<name>A0A1G9ES39_9ACTN</name>
<keyword evidence="3" id="KW-0731">Sigma factor</keyword>
<organism evidence="9 10">
    <name type="scientific">Streptomyces indicus</name>
    <dbReference type="NCBI Taxonomy" id="417292"/>
    <lineage>
        <taxon>Bacteria</taxon>
        <taxon>Bacillati</taxon>
        <taxon>Actinomycetota</taxon>
        <taxon>Actinomycetes</taxon>
        <taxon>Kitasatosporales</taxon>
        <taxon>Streptomycetaceae</taxon>
        <taxon>Streptomyces</taxon>
    </lineage>
</organism>
<keyword evidence="2" id="KW-0805">Transcription regulation</keyword>
<keyword evidence="4" id="KW-0238">DNA-binding</keyword>
<dbReference type="Gene3D" id="1.10.10.10">
    <property type="entry name" value="Winged helix-like DNA-binding domain superfamily/Winged helix DNA-binding domain"/>
    <property type="match status" value="1"/>
</dbReference>
<keyword evidence="5" id="KW-0804">Transcription</keyword>
<protein>
    <submittedName>
        <fullName evidence="9">RNA polymerase sigma-70 factor, sigma-E family</fullName>
    </submittedName>
</protein>
<dbReference type="Gene3D" id="1.10.1740.10">
    <property type="match status" value="1"/>
</dbReference>
<keyword evidence="10" id="KW-1185">Reference proteome</keyword>
<dbReference type="NCBIfam" id="TIGR02983">
    <property type="entry name" value="SigE-fam_strep"/>
    <property type="match status" value="1"/>
</dbReference>
<dbReference type="PANTHER" id="PTHR43133:SF50">
    <property type="entry name" value="ECF RNA POLYMERASE SIGMA FACTOR SIGM"/>
    <property type="match status" value="1"/>
</dbReference>
<dbReference type="InterPro" id="IPR014325">
    <property type="entry name" value="RNA_pol_sigma-E_actinobac"/>
</dbReference>
<dbReference type="NCBIfam" id="TIGR02937">
    <property type="entry name" value="sigma70-ECF"/>
    <property type="match status" value="1"/>
</dbReference>
<feature type="compositionally biased region" description="Polar residues" evidence="6">
    <location>
        <begin position="1"/>
        <end position="10"/>
    </location>
</feature>
<dbReference type="GO" id="GO:0016987">
    <property type="term" value="F:sigma factor activity"/>
    <property type="evidence" value="ECO:0007669"/>
    <property type="project" value="UniProtKB-KW"/>
</dbReference>
<dbReference type="GO" id="GO:0003677">
    <property type="term" value="F:DNA binding"/>
    <property type="evidence" value="ECO:0007669"/>
    <property type="project" value="UniProtKB-KW"/>
</dbReference>
<dbReference type="SUPFAM" id="SSF88659">
    <property type="entry name" value="Sigma3 and sigma4 domains of RNA polymerase sigma factors"/>
    <property type="match status" value="1"/>
</dbReference>
<dbReference type="InterPro" id="IPR013324">
    <property type="entry name" value="RNA_pol_sigma_r3/r4-like"/>
</dbReference>
<dbReference type="InterPro" id="IPR014284">
    <property type="entry name" value="RNA_pol_sigma-70_dom"/>
</dbReference>
<accession>A0A1G9ES39</accession>
<feature type="domain" description="RNA polymerase sigma factor 70 region 4 type 2" evidence="8">
    <location>
        <begin position="196"/>
        <end position="248"/>
    </location>
</feature>
<gene>
    <name evidence="9" type="ORF">SAMN05421806_11233</name>
</gene>
<dbReference type="InterPro" id="IPR036388">
    <property type="entry name" value="WH-like_DNA-bd_sf"/>
</dbReference>
<dbReference type="PANTHER" id="PTHR43133">
    <property type="entry name" value="RNA POLYMERASE ECF-TYPE SIGMA FACTO"/>
    <property type="match status" value="1"/>
</dbReference>
<evidence type="ECO:0000256" key="2">
    <source>
        <dbReference type="ARBA" id="ARBA00023015"/>
    </source>
</evidence>
<evidence type="ECO:0000259" key="8">
    <source>
        <dbReference type="Pfam" id="PF08281"/>
    </source>
</evidence>
<evidence type="ECO:0000256" key="3">
    <source>
        <dbReference type="ARBA" id="ARBA00023082"/>
    </source>
</evidence>
<dbReference type="InterPro" id="IPR013249">
    <property type="entry name" value="RNA_pol_sigma70_r4_t2"/>
</dbReference>
<reference evidence="9 10" key="1">
    <citation type="submission" date="2016-10" db="EMBL/GenBank/DDBJ databases">
        <authorList>
            <person name="de Groot N.N."/>
        </authorList>
    </citation>
    <scope>NUCLEOTIDE SEQUENCE [LARGE SCALE GENOMIC DNA]</scope>
    <source>
        <strain evidence="9 10">CGMCC 4.5727</strain>
    </source>
</reference>
<dbReference type="GO" id="GO:0006352">
    <property type="term" value="P:DNA-templated transcription initiation"/>
    <property type="evidence" value="ECO:0007669"/>
    <property type="project" value="InterPro"/>
</dbReference>
<sequence>MTTPVCTSASKPAGLGAVKAAQKPARGAARPSGAQAAAAASGVRSVSGVRATSGKRPATSTRAASGTRAVTGTRSAGSAATPAAAHTAHATGTLMYPSFASYVRARQPVLLRTARSLTSNPSDAEDLLQTALTKTYVAWERIEDHRALDGYVRRALLNTRTSQWRKRKVDEFACDELPEPEPVPVADPAEQQVLQDAMWRAIMKLPDRQRAMVVLRYYEDLSEAQTAEVLGVSIGTVKSAVSRALGKLREDPELTPVR</sequence>
<dbReference type="InterPro" id="IPR039425">
    <property type="entry name" value="RNA_pol_sigma-70-like"/>
</dbReference>